<gene>
    <name evidence="1" type="ORF">SPELUC_LOCUS14523</name>
</gene>
<feature type="non-terminal residue" evidence="1">
    <location>
        <position position="1"/>
    </location>
</feature>
<protein>
    <submittedName>
        <fullName evidence="1">9517_t:CDS:1</fullName>
    </submittedName>
</protein>
<keyword evidence="2" id="KW-1185">Reference proteome</keyword>
<dbReference type="Proteomes" id="UP000789366">
    <property type="component" value="Unassembled WGS sequence"/>
</dbReference>
<organism evidence="1 2">
    <name type="scientific">Cetraspora pellucida</name>
    <dbReference type="NCBI Taxonomy" id="1433469"/>
    <lineage>
        <taxon>Eukaryota</taxon>
        <taxon>Fungi</taxon>
        <taxon>Fungi incertae sedis</taxon>
        <taxon>Mucoromycota</taxon>
        <taxon>Glomeromycotina</taxon>
        <taxon>Glomeromycetes</taxon>
        <taxon>Diversisporales</taxon>
        <taxon>Gigasporaceae</taxon>
        <taxon>Cetraspora</taxon>
    </lineage>
</organism>
<name>A0ACA9QIC2_9GLOM</name>
<comment type="caution">
    <text evidence="1">The sequence shown here is derived from an EMBL/GenBank/DDBJ whole genome shotgun (WGS) entry which is preliminary data.</text>
</comment>
<sequence>DIYGNYKPKNSNISKSRVPDILNVDTNQEISKKFVFADDWDREFVLGWDFV</sequence>
<proteinExistence type="predicted"/>
<accession>A0ACA9QIC2</accession>
<evidence type="ECO:0000313" key="2">
    <source>
        <dbReference type="Proteomes" id="UP000789366"/>
    </source>
</evidence>
<evidence type="ECO:0000313" key="1">
    <source>
        <dbReference type="EMBL" id="CAG8751677.1"/>
    </source>
</evidence>
<reference evidence="1" key="1">
    <citation type="submission" date="2021-06" db="EMBL/GenBank/DDBJ databases">
        <authorList>
            <person name="Kallberg Y."/>
            <person name="Tangrot J."/>
            <person name="Rosling A."/>
        </authorList>
    </citation>
    <scope>NUCLEOTIDE SEQUENCE</scope>
    <source>
        <strain evidence="1">28 12/20/2015</strain>
    </source>
</reference>
<dbReference type="EMBL" id="CAJVPW010043181">
    <property type="protein sequence ID" value="CAG8751677.1"/>
    <property type="molecule type" value="Genomic_DNA"/>
</dbReference>